<evidence type="ECO:0000259" key="9">
    <source>
        <dbReference type="Pfam" id="PF02224"/>
    </source>
</evidence>
<evidence type="ECO:0000256" key="3">
    <source>
        <dbReference type="ARBA" id="ARBA00022741"/>
    </source>
</evidence>
<evidence type="ECO:0000256" key="8">
    <source>
        <dbReference type="HAMAP-Rule" id="MF_00238"/>
    </source>
</evidence>
<comment type="catalytic activity">
    <reaction evidence="6 8">
        <text>dCMP + ATP = dCDP + ADP</text>
        <dbReference type="Rhea" id="RHEA:25094"/>
        <dbReference type="ChEBI" id="CHEBI:30616"/>
        <dbReference type="ChEBI" id="CHEBI:57566"/>
        <dbReference type="ChEBI" id="CHEBI:58593"/>
        <dbReference type="ChEBI" id="CHEBI:456216"/>
        <dbReference type="EC" id="2.7.4.25"/>
    </reaction>
</comment>
<dbReference type="GO" id="GO:0036431">
    <property type="term" value="F:dCMP kinase activity"/>
    <property type="evidence" value="ECO:0007669"/>
    <property type="project" value="InterPro"/>
</dbReference>
<comment type="catalytic activity">
    <reaction evidence="7 8">
        <text>CMP + ATP = CDP + ADP</text>
        <dbReference type="Rhea" id="RHEA:11600"/>
        <dbReference type="ChEBI" id="CHEBI:30616"/>
        <dbReference type="ChEBI" id="CHEBI:58069"/>
        <dbReference type="ChEBI" id="CHEBI:60377"/>
        <dbReference type="ChEBI" id="CHEBI:456216"/>
        <dbReference type="EC" id="2.7.4.25"/>
    </reaction>
</comment>
<evidence type="ECO:0000313" key="11">
    <source>
        <dbReference type="Proteomes" id="UP001056426"/>
    </source>
</evidence>
<dbReference type="InterPro" id="IPR003136">
    <property type="entry name" value="Cytidylate_kin"/>
</dbReference>
<dbReference type="InterPro" id="IPR027417">
    <property type="entry name" value="P-loop_NTPase"/>
</dbReference>
<protein>
    <recommendedName>
        <fullName evidence="8">Cytidylate kinase</fullName>
        <shortName evidence="8">CK</shortName>
        <ecNumber evidence="8">2.7.4.25</ecNumber>
    </recommendedName>
    <alternativeName>
        <fullName evidence="8">Cytidine monophosphate kinase</fullName>
        <shortName evidence="8">CMP kinase</shortName>
    </alternativeName>
</protein>
<organism evidence="10 11">
    <name type="scientific">Xiashengella succiniciproducens</name>
    <dbReference type="NCBI Taxonomy" id="2949635"/>
    <lineage>
        <taxon>Bacteria</taxon>
        <taxon>Pseudomonadati</taxon>
        <taxon>Bacteroidota</taxon>
        <taxon>Bacteroidia</taxon>
        <taxon>Marinilabiliales</taxon>
        <taxon>Marinilabiliaceae</taxon>
        <taxon>Xiashengella</taxon>
    </lineage>
</organism>
<evidence type="ECO:0000256" key="6">
    <source>
        <dbReference type="ARBA" id="ARBA00047615"/>
    </source>
</evidence>
<dbReference type="EC" id="2.7.4.25" evidence="8"/>
<dbReference type="EMBL" id="CP098400">
    <property type="protein sequence ID" value="URW80078.1"/>
    <property type="molecule type" value="Genomic_DNA"/>
</dbReference>
<accession>A0A9J6ZR98</accession>
<keyword evidence="8" id="KW-0963">Cytoplasm</keyword>
<comment type="subcellular location">
    <subcellularLocation>
        <location evidence="8">Cytoplasm</location>
    </subcellularLocation>
</comment>
<dbReference type="GO" id="GO:0006220">
    <property type="term" value="P:pyrimidine nucleotide metabolic process"/>
    <property type="evidence" value="ECO:0007669"/>
    <property type="project" value="UniProtKB-UniRule"/>
</dbReference>
<evidence type="ECO:0000256" key="2">
    <source>
        <dbReference type="ARBA" id="ARBA00022679"/>
    </source>
</evidence>
<dbReference type="GO" id="GO:0005524">
    <property type="term" value="F:ATP binding"/>
    <property type="evidence" value="ECO:0007669"/>
    <property type="project" value="UniProtKB-UniRule"/>
</dbReference>
<evidence type="ECO:0000256" key="7">
    <source>
        <dbReference type="ARBA" id="ARBA00048478"/>
    </source>
</evidence>
<keyword evidence="11" id="KW-1185">Reference proteome</keyword>
<dbReference type="KEGG" id="alkq:M9189_01725"/>
<dbReference type="GO" id="GO:0005829">
    <property type="term" value="C:cytosol"/>
    <property type="evidence" value="ECO:0007669"/>
    <property type="project" value="TreeGrafter"/>
</dbReference>
<keyword evidence="3 8" id="KW-0547">Nucleotide-binding</keyword>
<dbReference type="NCBIfam" id="TIGR00017">
    <property type="entry name" value="cmk"/>
    <property type="match status" value="1"/>
</dbReference>
<dbReference type="SUPFAM" id="SSF52540">
    <property type="entry name" value="P-loop containing nucleoside triphosphate hydrolases"/>
    <property type="match status" value="1"/>
</dbReference>
<dbReference type="PANTHER" id="PTHR21299">
    <property type="entry name" value="CYTIDYLATE KINASE/PANTOATE-BETA-ALANINE LIGASE"/>
    <property type="match status" value="1"/>
</dbReference>
<dbReference type="PANTHER" id="PTHR21299:SF2">
    <property type="entry name" value="CYTIDYLATE KINASE"/>
    <property type="match status" value="1"/>
</dbReference>
<proteinExistence type="inferred from homology"/>
<keyword evidence="5 8" id="KW-0067">ATP-binding</keyword>
<reference evidence="10" key="2">
    <citation type="submission" date="2022-06" db="EMBL/GenBank/DDBJ databases">
        <title>Xiashengella guii gen. nov. sp. nov., a bacterium isolated form anaerobic digestion tank.</title>
        <authorList>
            <person name="Huang H."/>
        </authorList>
    </citation>
    <scope>NUCLEOTIDE SEQUENCE</scope>
    <source>
        <strain evidence="10">Ai-910</strain>
    </source>
</reference>
<dbReference type="Pfam" id="PF02224">
    <property type="entry name" value="Cytidylate_kin"/>
    <property type="match status" value="1"/>
</dbReference>
<sequence length="232" mass="25658">MMKDKSKITIAVDGHSSCGKSTVAKAIAKELSLIYIDTGAMYRAVTLFALRKGLVTEGKVDEEGLAACMDDIKVEFRKNEAGGLDTYLNGENVEKEIRQIVVSSHVSAVSSLAFVRKRLVSLQQEMGRSGGVILDGRDIGTVVFPNADLKIFMTASPEIRAERRYKEMIAKGDKVSLEEILENVKARDHADSTRKESPLVKADDAVVLDNSNLDPQGQMDWIMDRLRERNLI</sequence>
<keyword evidence="2 8" id="KW-0808">Transferase</keyword>
<gene>
    <name evidence="8 10" type="primary">cmk</name>
    <name evidence="10" type="ORF">M9189_01725</name>
</gene>
<dbReference type="AlphaFoldDB" id="A0A9J6ZR98"/>
<dbReference type="RefSeq" id="WP_250724190.1">
    <property type="nucleotide sequence ID" value="NZ_CP098400.1"/>
</dbReference>
<evidence type="ECO:0000256" key="1">
    <source>
        <dbReference type="ARBA" id="ARBA00009427"/>
    </source>
</evidence>
<dbReference type="HAMAP" id="MF_00238">
    <property type="entry name" value="Cytidyl_kinase_type1"/>
    <property type="match status" value="1"/>
</dbReference>
<comment type="similarity">
    <text evidence="1 8">Belongs to the cytidylate kinase family. Type 1 subfamily.</text>
</comment>
<evidence type="ECO:0000313" key="10">
    <source>
        <dbReference type="EMBL" id="URW80078.1"/>
    </source>
</evidence>
<feature type="binding site" evidence="8">
    <location>
        <begin position="14"/>
        <end position="22"/>
    </location>
    <ligand>
        <name>ATP</name>
        <dbReference type="ChEBI" id="CHEBI:30616"/>
    </ligand>
</feature>
<dbReference type="InterPro" id="IPR011994">
    <property type="entry name" value="Cytidylate_kinase_dom"/>
</dbReference>
<dbReference type="CDD" id="cd02020">
    <property type="entry name" value="CMPK"/>
    <property type="match status" value="1"/>
</dbReference>
<keyword evidence="4 8" id="KW-0418">Kinase</keyword>
<feature type="domain" description="Cytidylate kinase" evidence="9">
    <location>
        <begin position="10"/>
        <end position="223"/>
    </location>
</feature>
<dbReference type="Proteomes" id="UP001056426">
    <property type="component" value="Chromosome"/>
</dbReference>
<evidence type="ECO:0000256" key="4">
    <source>
        <dbReference type="ARBA" id="ARBA00022777"/>
    </source>
</evidence>
<reference evidence="10" key="1">
    <citation type="submission" date="2022-05" db="EMBL/GenBank/DDBJ databases">
        <authorList>
            <person name="Sun X."/>
        </authorList>
    </citation>
    <scope>NUCLEOTIDE SEQUENCE</scope>
    <source>
        <strain evidence="10">Ai-910</strain>
    </source>
</reference>
<dbReference type="GO" id="GO:0015949">
    <property type="term" value="P:nucleobase-containing small molecule interconversion"/>
    <property type="evidence" value="ECO:0007669"/>
    <property type="project" value="TreeGrafter"/>
</dbReference>
<evidence type="ECO:0000256" key="5">
    <source>
        <dbReference type="ARBA" id="ARBA00022840"/>
    </source>
</evidence>
<name>A0A9J6ZR98_9BACT</name>
<dbReference type="Gene3D" id="3.40.50.300">
    <property type="entry name" value="P-loop containing nucleotide triphosphate hydrolases"/>
    <property type="match status" value="1"/>
</dbReference>